<dbReference type="InterPro" id="IPR036259">
    <property type="entry name" value="MFS_trans_sf"/>
</dbReference>
<keyword evidence="9" id="KW-1185">Reference proteome</keyword>
<feature type="transmembrane region" description="Helical" evidence="7">
    <location>
        <begin position="134"/>
        <end position="157"/>
    </location>
</feature>
<evidence type="ECO:0000256" key="1">
    <source>
        <dbReference type="ARBA" id="ARBA00004141"/>
    </source>
</evidence>
<evidence type="ECO:0000256" key="2">
    <source>
        <dbReference type="ARBA" id="ARBA00022448"/>
    </source>
</evidence>
<dbReference type="Gene3D" id="1.20.1250.20">
    <property type="entry name" value="MFS general substrate transporter like domains"/>
    <property type="match status" value="1"/>
</dbReference>
<evidence type="ECO:0000256" key="7">
    <source>
        <dbReference type="SAM" id="Phobius"/>
    </source>
</evidence>
<organism evidence="8 9">
    <name type="scientific">Pterulicium gracile</name>
    <dbReference type="NCBI Taxonomy" id="1884261"/>
    <lineage>
        <taxon>Eukaryota</taxon>
        <taxon>Fungi</taxon>
        <taxon>Dikarya</taxon>
        <taxon>Basidiomycota</taxon>
        <taxon>Agaricomycotina</taxon>
        <taxon>Agaricomycetes</taxon>
        <taxon>Agaricomycetidae</taxon>
        <taxon>Agaricales</taxon>
        <taxon>Pleurotineae</taxon>
        <taxon>Pterulaceae</taxon>
        <taxon>Pterulicium</taxon>
    </lineage>
</organism>
<feature type="transmembrane region" description="Helical" evidence="7">
    <location>
        <begin position="404"/>
        <end position="425"/>
    </location>
</feature>
<evidence type="ECO:0000256" key="4">
    <source>
        <dbReference type="ARBA" id="ARBA00022989"/>
    </source>
</evidence>
<sequence length="496" mass="54607">MSEHRHSSDGKDDLQTVHTTHEQHDQGIDPAQEAKLRRKLDLYILPVTTLVFFLTFLDRTNIGNARAAGLVQDLRLHQFDFNAGTSIFYLTYLLLDIPGTLAVKRFGFILIPLSVVGFGTVTLFTAFIENRAGFYVTRFFLGVTESISLPGLSYLLNRYYRRHELTSRYGVFMLLAVGGSGGFGGLLAAGLLTVGRIGSRAGWRNIFLVEGIMTVGLGIILCFVFPTDPERTRYLTEAERELAIKRIYADQPQIRETKEKMNRGLIKRGILNVNTLVCVWIFATSNSTVQGLTIFLPSILRVNYPGSSNVRIQLLTVPVYVCATGVGVFICYLCVKFRIHWPFAALGAICSIIGYSIWIATDATYVNARYAACFINLISGLINGPAIIGWAAANASPDTLRAMVGAVVSGFGGIGSIAGVWAYTANTASSGFRPGNAFNLAMGSSALVLSIGLMLYQKWENRMREEGKRDYRLQEVEGGAAIEVLGNRHPSYRYIS</sequence>
<evidence type="ECO:0000313" key="8">
    <source>
        <dbReference type="EMBL" id="TFL02803.1"/>
    </source>
</evidence>
<evidence type="ECO:0000256" key="5">
    <source>
        <dbReference type="ARBA" id="ARBA00023136"/>
    </source>
</evidence>
<evidence type="ECO:0000256" key="3">
    <source>
        <dbReference type="ARBA" id="ARBA00022692"/>
    </source>
</evidence>
<dbReference type="PANTHER" id="PTHR43791:SF48">
    <property type="entry name" value="TRANSPORTER, PUTATIVE (AFU_ORTHOLOGUE AFUA_4G01000)-RELATED"/>
    <property type="match status" value="1"/>
</dbReference>
<keyword evidence="2" id="KW-0813">Transport</keyword>
<dbReference type="AlphaFoldDB" id="A0A5C3QLK6"/>
<feature type="transmembrane region" description="Helical" evidence="7">
    <location>
        <begin position="342"/>
        <end position="361"/>
    </location>
</feature>
<evidence type="ECO:0000313" key="9">
    <source>
        <dbReference type="Proteomes" id="UP000305067"/>
    </source>
</evidence>
<gene>
    <name evidence="8" type="ORF">BDV98DRAFT_591632</name>
</gene>
<evidence type="ECO:0000256" key="6">
    <source>
        <dbReference type="SAM" id="MobiDB-lite"/>
    </source>
</evidence>
<protein>
    <submittedName>
        <fullName evidence="8">Major facilitator superfamily domain-containing protein</fullName>
    </submittedName>
</protein>
<comment type="subcellular location">
    <subcellularLocation>
        <location evidence="1">Membrane</location>
        <topology evidence="1">Multi-pass membrane protein</topology>
    </subcellularLocation>
</comment>
<feature type="transmembrane region" description="Helical" evidence="7">
    <location>
        <begin position="367"/>
        <end position="392"/>
    </location>
</feature>
<dbReference type="InterPro" id="IPR011701">
    <property type="entry name" value="MFS"/>
</dbReference>
<dbReference type="EMBL" id="ML178821">
    <property type="protein sequence ID" value="TFL02803.1"/>
    <property type="molecule type" value="Genomic_DNA"/>
</dbReference>
<dbReference type="Pfam" id="PF07690">
    <property type="entry name" value="MFS_1"/>
    <property type="match status" value="1"/>
</dbReference>
<reference evidence="8 9" key="1">
    <citation type="journal article" date="2019" name="Nat. Ecol. Evol.">
        <title>Megaphylogeny resolves global patterns of mushroom evolution.</title>
        <authorList>
            <person name="Varga T."/>
            <person name="Krizsan K."/>
            <person name="Foldi C."/>
            <person name="Dima B."/>
            <person name="Sanchez-Garcia M."/>
            <person name="Sanchez-Ramirez S."/>
            <person name="Szollosi G.J."/>
            <person name="Szarkandi J.G."/>
            <person name="Papp V."/>
            <person name="Albert L."/>
            <person name="Andreopoulos W."/>
            <person name="Angelini C."/>
            <person name="Antonin V."/>
            <person name="Barry K.W."/>
            <person name="Bougher N.L."/>
            <person name="Buchanan P."/>
            <person name="Buyck B."/>
            <person name="Bense V."/>
            <person name="Catcheside P."/>
            <person name="Chovatia M."/>
            <person name="Cooper J."/>
            <person name="Damon W."/>
            <person name="Desjardin D."/>
            <person name="Finy P."/>
            <person name="Geml J."/>
            <person name="Haridas S."/>
            <person name="Hughes K."/>
            <person name="Justo A."/>
            <person name="Karasinski D."/>
            <person name="Kautmanova I."/>
            <person name="Kiss B."/>
            <person name="Kocsube S."/>
            <person name="Kotiranta H."/>
            <person name="LaButti K.M."/>
            <person name="Lechner B.E."/>
            <person name="Liimatainen K."/>
            <person name="Lipzen A."/>
            <person name="Lukacs Z."/>
            <person name="Mihaltcheva S."/>
            <person name="Morgado L.N."/>
            <person name="Niskanen T."/>
            <person name="Noordeloos M.E."/>
            <person name="Ohm R.A."/>
            <person name="Ortiz-Santana B."/>
            <person name="Ovrebo C."/>
            <person name="Racz N."/>
            <person name="Riley R."/>
            <person name="Savchenko A."/>
            <person name="Shiryaev A."/>
            <person name="Soop K."/>
            <person name="Spirin V."/>
            <person name="Szebenyi C."/>
            <person name="Tomsovsky M."/>
            <person name="Tulloss R.E."/>
            <person name="Uehling J."/>
            <person name="Grigoriev I.V."/>
            <person name="Vagvolgyi C."/>
            <person name="Papp T."/>
            <person name="Martin F.M."/>
            <person name="Miettinen O."/>
            <person name="Hibbett D.S."/>
            <person name="Nagy L.G."/>
        </authorList>
    </citation>
    <scope>NUCLEOTIDE SEQUENCE [LARGE SCALE GENOMIC DNA]</scope>
    <source>
        <strain evidence="8 9">CBS 309.79</strain>
    </source>
</reference>
<dbReference type="OrthoDB" id="2962993at2759"/>
<feature type="transmembrane region" description="Helical" evidence="7">
    <location>
        <begin position="312"/>
        <end position="335"/>
    </location>
</feature>
<keyword evidence="3 7" id="KW-0812">Transmembrane</keyword>
<dbReference type="Proteomes" id="UP000305067">
    <property type="component" value="Unassembled WGS sequence"/>
</dbReference>
<dbReference type="PANTHER" id="PTHR43791">
    <property type="entry name" value="PERMEASE-RELATED"/>
    <property type="match status" value="1"/>
</dbReference>
<name>A0A5C3QLK6_9AGAR</name>
<dbReference type="GO" id="GO:0022857">
    <property type="term" value="F:transmembrane transporter activity"/>
    <property type="evidence" value="ECO:0007669"/>
    <property type="project" value="InterPro"/>
</dbReference>
<proteinExistence type="predicted"/>
<keyword evidence="5 7" id="KW-0472">Membrane</keyword>
<keyword evidence="4 7" id="KW-1133">Transmembrane helix</keyword>
<feature type="transmembrane region" description="Helical" evidence="7">
    <location>
        <begin position="270"/>
        <end position="300"/>
    </location>
</feature>
<dbReference type="STRING" id="1884261.A0A5C3QLK6"/>
<feature type="transmembrane region" description="Helical" evidence="7">
    <location>
        <begin position="40"/>
        <end position="57"/>
    </location>
</feature>
<feature type="region of interest" description="Disordered" evidence="6">
    <location>
        <begin position="1"/>
        <end position="30"/>
    </location>
</feature>
<dbReference type="SUPFAM" id="SSF103473">
    <property type="entry name" value="MFS general substrate transporter"/>
    <property type="match status" value="1"/>
</dbReference>
<feature type="transmembrane region" description="Helical" evidence="7">
    <location>
        <begin position="107"/>
        <end position="128"/>
    </location>
</feature>
<accession>A0A5C3QLK6</accession>
<feature type="transmembrane region" description="Helical" evidence="7">
    <location>
        <begin position="437"/>
        <end position="456"/>
    </location>
</feature>
<feature type="transmembrane region" description="Helical" evidence="7">
    <location>
        <begin position="169"/>
        <end position="194"/>
    </location>
</feature>
<dbReference type="GO" id="GO:0016020">
    <property type="term" value="C:membrane"/>
    <property type="evidence" value="ECO:0007669"/>
    <property type="project" value="UniProtKB-SubCell"/>
</dbReference>
<feature type="transmembrane region" description="Helical" evidence="7">
    <location>
        <begin position="206"/>
        <end position="225"/>
    </location>
</feature>